<feature type="compositionally biased region" description="Polar residues" evidence="13">
    <location>
        <begin position="1081"/>
        <end position="1097"/>
    </location>
</feature>
<dbReference type="InterPro" id="IPR001841">
    <property type="entry name" value="Znf_RING"/>
</dbReference>
<dbReference type="Proteomes" id="UP000452235">
    <property type="component" value="Unassembled WGS sequence"/>
</dbReference>
<dbReference type="GO" id="GO:0030976">
    <property type="term" value="F:thiamine pyrophosphate binding"/>
    <property type="evidence" value="ECO:0007669"/>
    <property type="project" value="InterPro"/>
</dbReference>
<feature type="compositionally biased region" description="Polar residues" evidence="13">
    <location>
        <begin position="885"/>
        <end position="902"/>
    </location>
</feature>
<dbReference type="Pfam" id="PF14570">
    <property type="entry name" value="zf-RING_4"/>
    <property type="match status" value="1"/>
</dbReference>
<reference evidence="15 16" key="1">
    <citation type="submission" date="2020-01" db="EMBL/GenBank/DDBJ databases">
        <title>Aspergillus terreus IFO 6365 whole genome shotgun sequence.</title>
        <authorList>
            <person name="Kanamasa S."/>
            <person name="Takahashi H."/>
        </authorList>
    </citation>
    <scope>NUCLEOTIDE SEQUENCE [LARGE SCALE GENOMIC DNA]</scope>
    <source>
        <strain evidence="15 16">IFO 6365</strain>
    </source>
</reference>
<evidence type="ECO:0000256" key="5">
    <source>
        <dbReference type="ARBA" id="ARBA00022771"/>
    </source>
</evidence>
<evidence type="ECO:0000259" key="14">
    <source>
        <dbReference type="PROSITE" id="PS50089"/>
    </source>
</evidence>
<sequence length="2635" mass="283671">MSSRQQIDSVIDDDDEFCPLCIEEFDLSDKNFKPCPCGYQICQFCYNNIKTHSEEGRCPNCRRVYDESTIQYKVPDADEFKADLALKHRKAAAAKKKEAEKREIEASSRKNLAGVRVVQKNLVYVIGLNPTIRDESQLLQTLRGKDYFGQYGDIEKIVVSKAKPGGNPHQGIGVYVTYARKADAATCIAAVDGSVNGDRVLRAQYGTTKYCSSFLRNEQCHNRNCTFLHETGEDSESYSRQDLSSINTLSSQRSNPTAPGGPGPSIPPHVARSSAVPLSQPMRRQPSKDDPAGIRPPDGSALPSSASWANKDAVMHRTRRTSLSGSQASNSPRPAPATVATGSDESKRTEKSSTGTQDRRQTPLPEPRSGTPRTTEAQPATDPVTPLLDGLIKAVNSPDFKFVFSAAGLPAEEVTRIENHPSFIDPYGGVKRRAMREKAEQERVKREQELLQSAAEEEERRESGSLQLGGEPDDANPPRGRTGRDSHGAIQPPSQQGTTTNSAVGSPVSAASHHFQGLNLASRSLTPLQQQQLMLLKSAGTQQPGLVDPLQSVALDQAAQVRQGLLQSQMAQFSALQAQNRPNSRFSFASEAAAKNLPNVRMLSQMQSGTPNPLAAPSPQHGLASNFYTSGVQGPPPGLKTAGTPPISGGGMFAQGHGFTTNANLGLGGNLGKQDANPELMRELLRGRGATNAGGLQGPDAAKREFMFPFLQQHQTPPPLTPANGLLSSFYGPQAGNLSDTGPQKQKKKGKKQRHANTSSGGGGVVDLADPSILQARMHQVGANAAAGQALYGSQGQVDEEFPPLGAPPKDKCPVDSFGFLRSHLPSDSQSSARAGTPTLPPGLPLPHAHPASSLLHSPINPSSPTLSVSGPPPGLNIPFHRFGTPSQSFQELISRQQSPGSKDTPEDASPSARVKNVSEISLGSPVPKSAHKARSQSKDELTISADKTRKKGDSPEEKVSLAKGKPIKLDLNTSQASEVTKPEGMGQPHHHPAPSSAVGSRPNTPMTAASRLSDSSAPRQPRVLRVVDTPKAETPPPASATQSVSSLPAVNKVRSRRPSISSLSRPDTPGDLGSEADLYTSASVSRANSPPASSRIGSAPVRSVTKSQAKKERRQKAKEAEAKKQEATSVAEEPVQAPIIGRKRKTKKAPTPSAEQPSTPETTAEPAKPSEKANDTSDKADPKVEPKKTKAKDKAVKDPKPEPVEVKEEPKKPQEAWRTKNTVEQMIKDSEASGTSIKELFAERTSSLQVLLAQLHKSGQLDLNNHPLFNPPNLSQRVDMKCTSDDYEVLKQPIELTDEHRRALLRGEPVRINPDSPLLKDRCLISPRGCVLHHLTPEEEERYLALERHVAWAMDSFQEYPAVPITEPDLSNRGGGLDALFATPENFNVCWVDEAAGSLACTTSSAGLTDSPTVSVAGAPPNVLSAMEADSTRSHNWAIANTAELVNATATSVRSFAAATAKHMLGAAGVVVGNMPDLDDVVGMTDDELRSFAVKSQKELEVSRKELDSIDKKLSALVKRNKKLAQQALTTSVESSTAPVKGPSKANEKLSVSRALPVPSTERSICIFLHHYVLSDDLLGAAAHLTVSQVVGHMKSSQAVHYAVSAVGLAMLANMGDASGVADEARAHYAQALRLTNVALSNKAKALENTTLNAVIILGMFEVMLGGTPKSLENSQRHLAGAAALLEVWGSRQACSLTGIQLFTQLRTDLMANCLRTQTHVPDTVRRLSGFVQSCRSKEDVQVEVLVDLIAEMADLLADVKGNGIPNPLEAMGRAWVIDSRLEAWSLGLPQRWQYTTHRIPANLPGLISELAFDGQYHVYPDIWACNIWNYYRNARVLLNLLIRDRLVVYLTIQPYPEWKPLLDQTRSNIQRFSVDILLSVSFAIAVQFASLQRGRDQTRPGGYLGAYYVIWPLYVAVSVQIPGTPLWEWAVGRLEYIGRIMGIGQALLMARALRRELERSALSSYDYSLTPTAFSKYRNDVWDSMEQPRIMCSNDWEPFGYEQTRALFLGNSIFKDFIEHAEYPEHPPAIYCIPDKTTNMAGFPLEYPDTRELTGGDLLAQSLKACGVEVAFGLHGGHLDAFLMGCEHIGIRLVDTRHETVAVQAAEAYSKLTSKIGVCFVTANSGFSNGLPGLATALADRDPILCITSSPPLRDAENNSLQGIIDQVVASRPLTKFAHRMTNPEDTPRIISLAIRTALFGAPGPVLIDFPIDVLFSPVHRPLISWGSITSPLAYAPGPHVEAVERAVRLLMSAVRPAILIGTGAKDAGKELIQLSTTTGIPIFDTQKCATSSALLQSAFYAGGAGKLSLLPAVGKGTPDLILLLGARTGMYLAGQSGAIIPNKDCTLIHVDVDGVEIGRTLPIDLGVISTVDQFVAALNRQFITGFNGAVDANWVQDALSLKNLPSNFEKDPDSQAHGRLHPYHAVKQVFSAIEPGSIIVMDGGEAGAWAGDLVHLCSPSAILKSTGNLGFLGNGFGYALGAAVATPDRKVVNLHGDGSAGFHFMELDTYKRFNLNIMTIVVNNYCWGMSSNGQELVYGTKNPARPASSLSPVAEYETVGKGLGNASARVDTISAAQETVKSLQKLDGPSCINLIVDSKPIHPVTSLMVGQTENPDMVVVPYYDNVPRPSYK</sequence>
<dbReference type="PANTHER" id="PTHR12603:SF0">
    <property type="entry name" value="CCR4-NOT TRANSCRIPTION COMPLEX SUBUNIT 4"/>
    <property type="match status" value="1"/>
</dbReference>
<evidence type="ECO:0000256" key="7">
    <source>
        <dbReference type="ARBA" id="ARBA00022884"/>
    </source>
</evidence>
<dbReference type="CDD" id="cd07035">
    <property type="entry name" value="TPP_PYR_POX_like"/>
    <property type="match status" value="1"/>
</dbReference>
<feature type="compositionally biased region" description="Polar residues" evidence="13">
    <location>
        <begin position="238"/>
        <end position="257"/>
    </location>
</feature>
<dbReference type="InterPro" id="IPR013083">
    <property type="entry name" value="Znf_RING/FYVE/PHD"/>
</dbReference>
<dbReference type="GO" id="GO:0000287">
    <property type="term" value="F:magnesium ion binding"/>
    <property type="evidence" value="ECO:0007669"/>
    <property type="project" value="InterPro"/>
</dbReference>
<feature type="domain" description="RING-type" evidence="14">
    <location>
        <begin position="18"/>
        <end position="62"/>
    </location>
</feature>
<dbReference type="InterPro" id="IPR029035">
    <property type="entry name" value="DHS-like_NAD/FAD-binding_dom"/>
</dbReference>
<protein>
    <submittedName>
        <fullName evidence="15">CCR4-NOT core complex subunit Not4</fullName>
    </submittedName>
</protein>
<dbReference type="PROSITE" id="PS00187">
    <property type="entry name" value="TPP_ENZYMES"/>
    <property type="match status" value="1"/>
</dbReference>
<dbReference type="FunFam" id="3.30.70.330:FF:000257">
    <property type="entry name" value="CCR4-NOT core complex subunit Not4"/>
    <property type="match status" value="1"/>
</dbReference>
<dbReference type="PANTHER" id="PTHR12603">
    <property type="entry name" value="CCR4-NOT TRANSCRIPTION COMPLEX RELATED"/>
    <property type="match status" value="1"/>
</dbReference>
<keyword evidence="3" id="KW-0678">Repressor</keyword>
<feature type="compositionally biased region" description="Basic and acidic residues" evidence="13">
    <location>
        <begin position="1169"/>
        <end position="1219"/>
    </location>
</feature>
<dbReference type="InterPro" id="IPR021858">
    <property type="entry name" value="Fun_TF"/>
</dbReference>
<comment type="caution">
    <text evidence="15">The sequence shown here is derived from an EMBL/GenBank/DDBJ whole genome shotgun (WGS) entry which is preliminary data.</text>
</comment>
<proteinExistence type="inferred from homology"/>
<dbReference type="GO" id="GO:0016567">
    <property type="term" value="P:protein ubiquitination"/>
    <property type="evidence" value="ECO:0007669"/>
    <property type="project" value="TreeGrafter"/>
</dbReference>
<feature type="region of interest" description="Disordered" evidence="13">
    <location>
        <begin position="820"/>
        <end position="1219"/>
    </location>
</feature>
<dbReference type="PROSITE" id="PS50089">
    <property type="entry name" value="ZF_RING_2"/>
    <property type="match status" value="1"/>
</dbReference>
<dbReference type="GO" id="GO:0030015">
    <property type="term" value="C:CCR4-NOT core complex"/>
    <property type="evidence" value="ECO:0007669"/>
    <property type="project" value="UniProtKB-ARBA"/>
</dbReference>
<evidence type="ECO:0000256" key="10">
    <source>
        <dbReference type="ARBA" id="ARBA00023054"/>
    </source>
</evidence>
<feature type="compositionally biased region" description="Basic and acidic residues" evidence="13">
    <location>
        <begin position="436"/>
        <end position="449"/>
    </location>
</feature>
<comment type="subcellular location">
    <subcellularLocation>
        <location evidence="1">Nucleus</location>
    </subcellularLocation>
</comment>
<dbReference type="VEuPathDB" id="FungiDB:ATEG_06632"/>
<keyword evidence="11" id="KW-0804">Transcription</keyword>
<feature type="region of interest" description="Disordered" evidence="13">
    <location>
        <begin position="232"/>
        <end position="385"/>
    </location>
</feature>
<feature type="region of interest" description="Disordered" evidence="13">
    <location>
        <begin position="434"/>
        <end position="510"/>
    </location>
</feature>
<dbReference type="SUPFAM" id="SSF52518">
    <property type="entry name" value="Thiamin diphosphate-binding fold (THDP-binding)"/>
    <property type="match status" value="2"/>
</dbReference>
<dbReference type="InterPro" id="IPR034261">
    <property type="entry name" value="CNOT4_RRM"/>
</dbReference>
<dbReference type="CDD" id="cd12438">
    <property type="entry name" value="RRM_CNOT4"/>
    <property type="match status" value="1"/>
</dbReference>
<keyword evidence="5" id="KW-0863">Zinc-finger</keyword>
<dbReference type="SMART" id="SM00361">
    <property type="entry name" value="RRM_1"/>
    <property type="match status" value="1"/>
</dbReference>
<evidence type="ECO:0000256" key="3">
    <source>
        <dbReference type="ARBA" id="ARBA00022491"/>
    </source>
</evidence>
<dbReference type="EMBL" id="BLJY01000008">
    <property type="protein sequence ID" value="GFF18434.1"/>
    <property type="molecule type" value="Genomic_DNA"/>
</dbReference>
<dbReference type="Pfam" id="PF11951">
    <property type="entry name" value="Fungal_trans_2"/>
    <property type="match status" value="1"/>
</dbReference>
<organism evidence="15 16">
    <name type="scientific">Aspergillus terreus</name>
    <dbReference type="NCBI Taxonomy" id="33178"/>
    <lineage>
        <taxon>Eukaryota</taxon>
        <taxon>Fungi</taxon>
        <taxon>Dikarya</taxon>
        <taxon>Ascomycota</taxon>
        <taxon>Pezizomycotina</taxon>
        <taxon>Eurotiomycetes</taxon>
        <taxon>Eurotiomycetidae</taxon>
        <taxon>Eurotiales</taxon>
        <taxon>Aspergillaceae</taxon>
        <taxon>Aspergillus</taxon>
        <taxon>Aspergillus subgen. Circumdati</taxon>
    </lineage>
</organism>
<dbReference type="Pfam" id="PF02776">
    <property type="entry name" value="TPP_enzyme_N"/>
    <property type="match status" value="1"/>
</dbReference>
<feature type="compositionally biased region" description="Basic and acidic residues" evidence="13">
    <location>
        <begin position="952"/>
        <end position="961"/>
    </location>
</feature>
<evidence type="ECO:0000256" key="4">
    <source>
        <dbReference type="ARBA" id="ARBA00022723"/>
    </source>
</evidence>
<dbReference type="Gene3D" id="3.30.70.330">
    <property type="match status" value="1"/>
</dbReference>
<dbReference type="InterPro" id="IPR011766">
    <property type="entry name" value="TPP_enzyme_TPP-bd"/>
</dbReference>
<dbReference type="SUPFAM" id="SSF52467">
    <property type="entry name" value="DHS-like NAD/FAD-binding domain"/>
    <property type="match status" value="1"/>
</dbReference>
<dbReference type="InterPro" id="IPR012000">
    <property type="entry name" value="Thiamin_PyroP_enz_cen_dom"/>
</dbReference>
<dbReference type="InterPro" id="IPR012001">
    <property type="entry name" value="Thiamin_PyroP_enz_TPP-bd_dom"/>
</dbReference>
<dbReference type="SUPFAM" id="SSF54928">
    <property type="entry name" value="RNA-binding domain, RBD"/>
    <property type="match status" value="1"/>
</dbReference>
<dbReference type="Gene3D" id="3.30.40.10">
    <property type="entry name" value="Zinc/RING finger domain, C3HC4 (zinc finger)"/>
    <property type="match status" value="1"/>
</dbReference>
<accession>A0A5M3Z7Z8</accession>
<dbReference type="InterPro" id="IPR003954">
    <property type="entry name" value="RRM_euk-type"/>
</dbReference>
<dbReference type="OrthoDB" id="1923159at2759"/>
<evidence type="ECO:0000256" key="2">
    <source>
        <dbReference type="ARBA" id="ARBA00007812"/>
    </source>
</evidence>
<evidence type="ECO:0000313" key="15">
    <source>
        <dbReference type="EMBL" id="GFF18434.1"/>
    </source>
</evidence>
<evidence type="ECO:0000256" key="1">
    <source>
        <dbReference type="ARBA" id="ARBA00004123"/>
    </source>
</evidence>
<dbReference type="CDD" id="cd02004">
    <property type="entry name" value="TPP_BZL_OCoD_HPCL"/>
    <property type="match status" value="1"/>
</dbReference>
<dbReference type="GO" id="GO:0008270">
    <property type="term" value="F:zinc ion binding"/>
    <property type="evidence" value="ECO:0007669"/>
    <property type="project" value="UniProtKB-KW"/>
</dbReference>
<dbReference type="Pfam" id="PF00205">
    <property type="entry name" value="TPP_enzyme_M"/>
    <property type="match status" value="1"/>
</dbReference>
<dbReference type="GO" id="GO:0061630">
    <property type="term" value="F:ubiquitin protein ligase activity"/>
    <property type="evidence" value="ECO:0007669"/>
    <property type="project" value="UniProtKB-ARBA"/>
</dbReference>
<keyword evidence="8" id="KW-0805">Transcription regulation</keyword>
<evidence type="ECO:0000256" key="9">
    <source>
        <dbReference type="ARBA" id="ARBA00023052"/>
    </source>
</evidence>
<evidence type="ECO:0000256" key="13">
    <source>
        <dbReference type="SAM" id="MobiDB-lite"/>
    </source>
</evidence>
<keyword evidence="4" id="KW-0479">Metal-binding</keyword>
<feature type="compositionally biased region" description="Basic residues" evidence="13">
    <location>
        <begin position="745"/>
        <end position="755"/>
    </location>
</feature>
<dbReference type="InterPro" id="IPR039780">
    <property type="entry name" value="Mot2"/>
</dbReference>
<comment type="similarity">
    <text evidence="2">Belongs to the TPP enzyme family.</text>
</comment>
<evidence type="ECO:0000313" key="16">
    <source>
        <dbReference type="Proteomes" id="UP000452235"/>
    </source>
</evidence>
<feature type="compositionally biased region" description="Polar residues" evidence="13">
    <location>
        <begin position="860"/>
        <end position="869"/>
    </location>
</feature>
<dbReference type="FunFam" id="3.30.40.10:FF:000006">
    <property type="entry name" value="CCR4-NOT transcription complex subunit 4"/>
    <property type="match status" value="1"/>
</dbReference>
<keyword evidence="9" id="KW-0786">Thiamine pyrophosphate</keyword>
<dbReference type="InterPro" id="IPR035979">
    <property type="entry name" value="RBD_domain_sf"/>
</dbReference>
<feature type="compositionally biased region" description="Basic and acidic residues" evidence="13">
    <location>
        <begin position="1118"/>
        <end position="1127"/>
    </location>
</feature>
<feature type="compositionally biased region" description="Polar residues" evidence="13">
    <location>
        <begin position="998"/>
        <end position="1019"/>
    </location>
</feature>
<keyword evidence="16" id="KW-1185">Reference proteome</keyword>
<feature type="compositionally biased region" description="Polar residues" evidence="13">
    <location>
        <begin position="1154"/>
        <end position="1163"/>
    </location>
</feature>
<keyword evidence="6" id="KW-0862">Zinc</keyword>
<keyword evidence="10" id="KW-0175">Coiled coil</keyword>
<feature type="region of interest" description="Disordered" evidence="13">
    <location>
        <begin position="713"/>
        <end position="766"/>
    </location>
</feature>
<dbReference type="SUPFAM" id="SSF57850">
    <property type="entry name" value="RING/U-box"/>
    <property type="match status" value="1"/>
</dbReference>
<dbReference type="Gene3D" id="3.40.50.970">
    <property type="match status" value="2"/>
</dbReference>
<feature type="compositionally biased region" description="Polar residues" evidence="13">
    <location>
        <begin position="492"/>
        <end position="504"/>
    </location>
</feature>
<keyword evidence="12" id="KW-0539">Nucleus</keyword>
<feature type="compositionally biased region" description="Polar residues" evidence="13">
    <location>
        <begin position="1040"/>
        <end position="1049"/>
    </location>
</feature>
<evidence type="ECO:0000256" key="11">
    <source>
        <dbReference type="ARBA" id="ARBA00023163"/>
    </source>
</evidence>
<dbReference type="InterPro" id="IPR029061">
    <property type="entry name" value="THDP-binding"/>
</dbReference>
<name>A0A5M3Z7Z8_ASPTE</name>
<dbReference type="GO" id="GO:0003723">
    <property type="term" value="F:RNA binding"/>
    <property type="evidence" value="ECO:0007669"/>
    <property type="project" value="UniProtKB-KW"/>
</dbReference>
<dbReference type="Gene3D" id="3.40.50.1220">
    <property type="entry name" value="TPP-binding domain"/>
    <property type="match status" value="1"/>
</dbReference>
<dbReference type="GO" id="GO:0051254">
    <property type="term" value="P:positive regulation of RNA metabolic process"/>
    <property type="evidence" value="ECO:0007669"/>
    <property type="project" value="UniProtKB-ARBA"/>
</dbReference>
<dbReference type="Pfam" id="PF02775">
    <property type="entry name" value="TPP_enzyme_C"/>
    <property type="match status" value="1"/>
</dbReference>
<keyword evidence="7" id="KW-0694">RNA-binding</keyword>
<dbReference type="GO" id="GO:0010557">
    <property type="term" value="P:positive regulation of macromolecule biosynthetic process"/>
    <property type="evidence" value="ECO:0007669"/>
    <property type="project" value="UniProtKB-ARBA"/>
</dbReference>
<evidence type="ECO:0000256" key="8">
    <source>
        <dbReference type="ARBA" id="ARBA00023015"/>
    </source>
</evidence>
<dbReference type="InterPro" id="IPR012677">
    <property type="entry name" value="Nucleotide-bd_a/b_plait_sf"/>
</dbReference>
<evidence type="ECO:0000256" key="6">
    <source>
        <dbReference type="ARBA" id="ARBA00022833"/>
    </source>
</evidence>
<feature type="compositionally biased region" description="Basic and acidic residues" evidence="13">
    <location>
        <begin position="344"/>
        <end position="361"/>
    </location>
</feature>
<feature type="compositionally biased region" description="Polar residues" evidence="13">
    <location>
        <begin position="321"/>
        <end position="332"/>
    </location>
</feature>
<dbReference type="GO" id="GO:0000956">
    <property type="term" value="P:nuclear-transcribed mRNA catabolic process"/>
    <property type="evidence" value="ECO:0007669"/>
    <property type="project" value="UniProtKB-ARBA"/>
</dbReference>
<evidence type="ECO:0000256" key="12">
    <source>
        <dbReference type="ARBA" id="ARBA00023242"/>
    </source>
</evidence>
<dbReference type="InterPro" id="IPR039515">
    <property type="entry name" value="NOT4_mRING-HC-C4C4"/>
</dbReference>
<dbReference type="GO" id="GO:0005634">
    <property type="term" value="C:nucleus"/>
    <property type="evidence" value="ECO:0007669"/>
    <property type="project" value="UniProtKB-SubCell"/>
</dbReference>
<dbReference type="InterPro" id="IPR000399">
    <property type="entry name" value="TPP-bd_CS"/>
</dbReference>
<dbReference type="VEuPathDB" id="FungiDB:ATEG_06631"/>
<dbReference type="CDD" id="cd16618">
    <property type="entry name" value="mRING-HC-C4C4_CNOT4"/>
    <property type="match status" value="1"/>
</dbReference>
<gene>
    <name evidence="15" type="ORF">ATEIFO6365_0008037800</name>
</gene>